<dbReference type="InterPro" id="IPR039420">
    <property type="entry name" value="WalR-like"/>
</dbReference>
<evidence type="ECO:0000313" key="10">
    <source>
        <dbReference type="Proteomes" id="UP000176037"/>
    </source>
</evidence>
<dbReference type="Gene3D" id="3.40.50.2300">
    <property type="match status" value="1"/>
</dbReference>
<reference evidence="9 10" key="1">
    <citation type="submission" date="2016-09" db="EMBL/GenBank/DDBJ databases">
        <title>Alteromonas lipolytica, a new species isolated from sea water.</title>
        <authorList>
            <person name="Wu Y.-H."/>
            <person name="Cheng H."/>
            <person name="Xu X.-W."/>
        </authorList>
    </citation>
    <scope>NUCLEOTIDE SEQUENCE [LARGE SCALE GENOMIC DNA]</scope>
    <source>
        <strain evidence="9 10">JW12</strain>
    </source>
</reference>
<dbReference type="InterPro" id="IPR011990">
    <property type="entry name" value="TPR-like_helical_dom_sf"/>
</dbReference>
<dbReference type="EMBL" id="MJIC01000013">
    <property type="protein sequence ID" value="OFI34428.1"/>
    <property type="molecule type" value="Genomic_DNA"/>
</dbReference>
<evidence type="ECO:0000256" key="5">
    <source>
        <dbReference type="ARBA" id="ARBA00023163"/>
    </source>
</evidence>
<dbReference type="SMART" id="SM00448">
    <property type="entry name" value="REC"/>
    <property type="match status" value="1"/>
</dbReference>
<evidence type="ECO:0000313" key="9">
    <source>
        <dbReference type="EMBL" id="OFI34428.1"/>
    </source>
</evidence>
<dbReference type="SUPFAM" id="SSF52172">
    <property type="entry name" value="CheY-like"/>
    <property type="match status" value="1"/>
</dbReference>
<evidence type="ECO:0000256" key="2">
    <source>
        <dbReference type="ARBA" id="ARBA00023012"/>
    </source>
</evidence>
<name>A0A1E8FFQ3_9ALTE</name>
<dbReference type="CDD" id="cd17589">
    <property type="entry name" value="REC_TPR"/>
    <property type="match status" value="1"/>
</dbReference>
<evidence type="ECO:0000256" key="1">
    <source>
        <dbReference type="ARBA" id="ARBA00022553"/>
    </source>
</evidence>
<feature type="domain" description="Response regulatory" evidence="8">
    <location>
        <begin position="10"/>
        <end position="129"/>
    </location>
</feature>
<dbReference type="Pfam" id="PF00072">
    <property type="entry name" value="Response_reg"/>
    <property type="match status" value="1"/>
</dbReference>
<feature type="repeat" description="TPR" evidence="7">
    <location>
        <begin position="235"/>
        <end position="268"/>
    </location>
</feature>
<keyword evidence="4" id="KW-0238">DNA-binding</keyword>
<dbReference type="InterPro" id="IPR001789">
    <property type="entry name" value="Sig_transdc_resp-reg_receiver"/>
</dbReference>
<evidence type="ECO:0000259" key="8">
    <source>
        <dbReference type="PROSITE" id="PS50110"/>
    </source>
</evidence>
<dbReference type="InterPro" id="IPR019734">
    <property type="entry name" value="TPR_rpt"/>
</dbReference>
<proteinExistence type="predicted"/>
<protein>
    <recommendedName>
        <fullName evidence="8">Response regulatory domain-containing protein</fullName>
    </recommendedName>
</protein>
<comment type="caution">
    <text evidence="9">The sequence shown here is derived from an EMBL/GenBank/DDBJ whole genome shotgun (WGS) entry which is preliminary data.</text>
</comment>
<keyword evidence="2" id="KW-0902">Two-component regulatory system</keyword>
<keyword evidence="1" id="KW-0597">Phosphoprotein</keyword>
<comment type="caution">
    <text evidence="6">Lacks conserved residue(s) required for the propagation of feature annotation.</text>
</comment>
<dbReference type="SMART" id="SM00028">
    <property type="entry name" value="TPR"/>
    <property type="match status" value="3"/>
</dbReference>
<dbReference type="PANTHER" id="PTHR48111:SF1">
    <property type="entry name" value="TWO-COMPONENT RESPONSE REGULATOR ORR33"/>
    <property type="match status" value="1"/>
</dbReference>
<evidence type="ECO:0000256" key="4">
    <source>
        <dbReference type="ARBA" id="ARBA00023125"/>
    </source>
</evidence>
<dbReference type="RefSeq" id="WP_070176544.1">
    <property type="nucleotide sequence ID" value="NZ_BMJR01000009.1"/>
</dbReference>
<dbReference type="GO" id="GO:0000156">
    <property type="term" value="F:phosphorelay response regulator activity"/>
    <property type="evidence" value="ECO:0007669"/>
    <property type="project" value="TreeGrafter"/>
</dbReference>
<keyword evidence="10" id="KW-1185">Reference proteome</keyword>
<dbReference type="PROSITE" id="PS50110">
    <property type="entry name" value="RESPONSE_REGULATORY"/>
    <property type="match status" value="1"/>
</dbReference>
<dbReference type="OrthoDB" id="7298659at2"/>
<dbReference type="GO" id="GO:0000976">
    <property type="term" value="F:transcription cis-regulatory region binding"/>
    <property type="evidence" value="ECO:0007669"/>
    <property type="project" value="TreeGrafter"/>
</dbReference>
<dbReference type="GO" id="GO:0005829">
    <property type="term" value="C:cytosol"/>
    <property type="evidence" value="ECO:0007669"/>
    <property type="project" value="TreeGrafter"/>
</dbReference>
<accession>A0A1E8FFQ3</accession>
<evidence type="ECO:0000256" key="3">
    <source>
        <dbReference type="ARBA" id="ARBA00023015"/>
    </source>
</evidence>
<dbReference type="Proteomes" id="UP000176037">
    <property type="component" value="Unassembled WGS sequence"/>
</dbReference>
<dbReference type="PANTHER" id="PTHR48111">
    <property type="entry name" value="REGULATOR OF RPOS"/>
    <property type="match status" value="1"/>
</dbReference>
<feature type="repeat" description="TPR" evidence="7">
    <location>
        <begin position="448"/>
        <end position="481"/>
    </location>
</feature>
<dbReference type="STRING" id="1856405.BFC17_18485"/>
<keyword evidence="5" id="KW-0804">Transcription</keyword>
<dbReference type="SUPFAM" id="SSF48452">
    <property type="entry name" value="TPR-like"/>
    <property type="match status" value="1"/>
</dbReference>
<evidence type="ECO:0000256" key="6">
    <source>
        <dbReference type="PROSITE-ProRule" id="PRU00169"/>
    </source>
</evidence>
<keyword evidence="7" id="KW-0802">TPR repeat</keyword>
<dbReference type="Gene3D" id="1.25.40.10">
    <property type="entry name" value="Tetratricopeptide repeat domain"/>
    <property type="match status" value="2"/>
</dbReference>
<dbReference type="GO" id="GO:0006355">
    <property type="term" value="P:regulation of DNA-templated transcription"/>
    <property type="evidence" value="ECO:0007669"/>
    <property type="project" value="TreeGrafter"/>
</dbReference>
<dbReference type="AlphaFoldDB" id="A0A1E8FFQ3"/>
<keyword evidence="3" id="KW-0805">Transcription regulation</keyword>
<dbReference type="InterPro" id="IPR011006">
    <property type="entry name" value="CheY-like_superfamily"/>
</dbReference>
<dbReference type="PROSITE" id="PS50005">
    <property type="entry name" value="TPR"/>
    <property type="match status" value="2"/>
</dbReference>
<sequence length="544" mass="62446">MNLKLARQTRVLVIDDQVLAKGYLKYSLEELGFQNIEYADRVSTALTYIRRNHYDLIVCSYDLKNEQDGYFLYDQLKEHNELPPSTAFVFISADTTADIVHSIVELQPDDFLAKPFTVRELDRRLGRLLTRKHALKPVYHFIEQAALDKALLELENFLTEPKNSEFFPLALKLKGELLLACAHFEEAKEFYQAIINVQNFTWAQLGLIRSFIALDQDEDAEKLVIELALRQDSMLAAYDLIAALQIKHKEFEDALESVEVASEISPRNIHRHAKALDLSRLTHDYESQFEAAKKIVKIAKNSIHDKPEIYLNVARAGIDFAMTADDELTKRLIRQSMEYLKQLKNNFPKADIDDQLKVIDARLLYLEDETENAKALLDQLSNDSWETESIEGLLDKAKAFHEVGFQEHALNILDLIERRCNNDPAQSQLFLQYVQQEKTEKAEIKLSPKALNNSAVNQYQRGDLEKALQTFRQAFTIMPKNPSIALNLLQAAAINLRETNSDAAKDALSTHLIHNCLKAIESGKLTEEQEQRYQRVRKVLKDLT</sequence>
<evidence type="ECO:0000256" key="7">
    <source>
        <dbReference type="PROSITE-ProRule" id="PRU00339"/>
    </source>
</evidence>
<organism evidence="9 10">
    <name type="scientific">Alteromonas lipolytica</name>
    <dbReference type="NCBI Taxonomy" id="1856405"/>
    <lineage>
        <taxon>Bacteria</taxon>
        <taxon>Pseudomonadati</taxon>
        <taxon>Pseudomonadota</taxon>
        <taxon>Gammaproteobacteria</taxon>
        <taxon>Alteromonadales</taxon>
        <taxon>Alteromonadaceae</taxon>
        <taxon>Alteromonas/Salinimonas group</taxon>
        <taxon>Alteromonas</taxon>
    </lineage>
</organism>
<dbReference type="GO" id="GO:0032993">
    <property type="term" value="C:protein-DNA complex"/>
    <property type="evidence" value="ECO:0007669"/>
    <property type="project" value="TreeGrafter"/>
</dbReference>
<gene>
    <name evidence="9" type="ORF">BFC17_18485</name>
</gene>